<keyword evidence="1" id="KW-0812">Transmembrane</keyword>
<dbReference type="Proteomes" id="UP001579974">
    <property type="component" value="Unassembled WGS sequence"/>
</dbReference>
<evidence type="ECO:0000256" key="1">
    <source>
        <dbReference type="SAM" id="Phobius"/>
    </source>
</evidence>
<keyword evidence="1" id="KW-0472">Membrane</keyword>
<accession>A0ABV5AEI1</accession>
<comment type="caution">
    <text evidence="2">The sequence shown here is derived from an EMBL/GenBank/DDBJ whole genome shotgun (WGS) entry which is preliminary data.</text>
</comment>
<evidence type="ECO:0000313" key="3">
    <source>
        <dbReference type="Proteomes" id="UP001579974"/>
    </source>
</evidence>
<feature type="transmembrane region" description="Helical" evidence="1">
    <location>
        <begin position="72"/>
        <end position="93"/>
    </location>
</feature>
<name>A0ABV5AEI1_9BACL</name>
<protein>
    <submittedName>
        <fullName evidence="2">Uncharacterized protein</fullName>
    </submittedName>
</protein>
<reference evidence="2 3" key="1">
    <citation type="journal article" date="2024" name="Int. J. Mol. Sci.">
        <title>Exploration of Alicyclobacillus spp. Genome in Search of Antibiotic Resistance.</title>
        <authorList>
            <person name="Bucka-Kolendo J."/>
            <person name="Kiousi D.E."/>
            <person name="Dekowska A."/>
            <person name="Mikolajczuk-Szczyrba A."/>
            <person name="Karadedos D.M."/>
            <person name="Michael P."/>
            <person name="Galanis A."/>
            <person name="Sokolowska B."/>
        </authorList>
    </citation>
    <scope>NUCLEOTIDE SEQUENCE [LARGE SCALE GENOMIC DNA]</scope>
    <source>
        <strain evidence="2 3">KKP 3000</strain>
    </source>
</reference>
<dbReference type="RefSeq" id="WP_275476145.1">
    <property type="nucleotide sequence ID" value="NZ_CP162940.1"/>
</dbReference>
<gene>
    <name evidence="2" type="ORF">KKP3000_003460</name>
</gene>
<evidence type="ECO:0000313" key="2">
    <source>
        <dbReference type="EMBL" id="MFB5190067.1"/>
    </source>
</evidence>
<sequence>MSNIRALAMQHVGRPVIVHSTYGVHRGILHHVDDHGMYLQTTGAYRPVSASQEASAQTLGSLKGLDVDAQEVFWPLFFIPFAAALALSPWYWYW</sequence>
<keyword evidence="1" id="KW-1133">Transmembrane helix</keyword>
<proteinExistence type="predicted"/>
<keyword evidence="3" id="KW-1185">Reference proteome</keyword>
<dbReference type="EMBL" id="JBDXSU010000004">
    <property type="protein sequence ID" value="MFB5190067.1"/>
    <property type="molecule type" value="Genomic_DNA"/>
</dbReference>
<organism evidence="2 3">
    <name type="scientific">Alicyclobacillus fastidiosus</name>
    <dbReference type="NCBI Taxonomy" id="392011"/>
    <lineage>
        <taxon>Bacteria</taxon>
        <taxon>Bacillati</taxon>
        <taxon>Bacillota</taxon>
        <taxon>Bacilli</taxon>
        <taxon>Bacillales</taxon>
        <taxon>Alicyclobacillaceae</taxon>
        <taxon>Alicyclobacillus</taxon>
    </lineage>
</organism>